<dbReference type="RefSeq" id="WP_376850966.1">
    <property type="nucleotide sequence ID" value="NZ_JBHSMF010000009.1"/>
</dbReference>
<dbReference type="EMBL" id="JBHSMF010000009">
    <property type="protein sequence ID" value="MFC5498889.1"/>
    <property type="molecule type" value="Genomic_DNA"/>
</dbReference>
<dbReference type="InterPro" id="IPR011990">
    <property type="entry name" value="TPR-like_helical_dom_sf"/>
</dbReference>
<dbReference type="Proteomes" id="UP001596037">
    <property type="component" value="Unassembled WGS sequence"/>
</dbReference>
<organism evidence="2 3">
    <name type="scientific">Caenimonas terrae</name>
    <dbReference type="NCBI Taxonomy" id="696074"/>
    <lineage>
        <taxon>Bacteria</taxon>
        <taxon>Pseudomonadati</taxon>
        <taxon>Pseudomonadota</taxon>
        <taxon>Betaproteobacteria</taxon>
        <taxon>Burkholderiales</taxon>
        <taxon>Comamonadaceae</taxon>
        <taxon>Caenimonas</taxon>
    </lineage>
</organism>
<protein>
    <submittedName>
        <fullName evidence="2">PA2778 family cysteine peptidase</fullName>
    </submittedName>
</protein>
<dbReference type="Pfam" id="PF13432">
    <property type="entry name" value="TPR_16"/>
    <property type="match status" value="1"/>
</dbReference>
<dbReference type="InterPro" id="IPR039563">
    <property type="entry name" value="Peptidase_C39_single_dom"/>
</dbReference>
<keyword evidence="3" id="KW-1185">Reference proteome</keyword>
<dbReference type="Gene3D" id="3.90.70.10">
    <property type="entry name" value="Cysteine proteinases"/>
    <property type="match status" value="1"/>
</dbReference>
<dbReference type="NCBIfam" id="NF033920">
    <property type="entry name" value="C39_PA2778_fam"/>
    <property type="match status" value="1"/>
</dbReference>
<dbReference type="Gene3D" id="1.25.40.10">
    <property type="entry name" value="Tetratricopeptide repeat domain"/>
    <property type="match status" value="1"/>
</dbReference>
<evidence type="ECO:0000313" key="3">
    <source>
        <dbReference type="Proteomes" id="UP001596037"/>
    </source>
</evidence>
<gene>
    <name evidence="2" type="ORF">ACFPOE_15175</name>
</gene>
<evidence type="ECO:0000259" key="1">
    <source>
        <dbReference type="Pfam" id="PF13529"/>
    </source>
</evidence>
<feature type="domain" description="Peptidase C39-like" evidence="1">
    <location>
        <begin position="24"/>
        <end position="133"/>
    </location>
</feature>
<dbReference type="InterPro" id="IPR039564">
    <property type="entry name" value="Peptidase_C39-like"/>
</dbReference>
<dbReference type="CDD" id="cd02549">
    <property type="entry name" value="Peptidase_C39A"/>
    <property type="match status" value="1"/>
</dbReference>
<dbReference type="Pfam" id="PF13374">
    <property type="entry name" value="TPR_10"/>
    <property type="match status" value="1"/>
</dbReference>
<evidence type="ECO:0000313" key="2">
    <source>
        <dbReference type="EMBL" id="MFC5498889.1"/>
    </source>
</evidence>
<comment type="caution">
    <text evidence="2">The sequence shown here is derived from an EMBL/GenBank/DDBJ whole genome shotgun (WGS) entry which is preliminary data.</text>
</comment>
<sequence length="301" mass="33009">MPQTMTLRSAWPAGVPRQTQVAAVPFFPQLENQCGPAAMATVLVHTGVAVTPEPLERQIYLPARQGSLQVEMLAAPRRWGRVGYLLAPRYADVLREVAAGNPVILLQDVGEFFTQWHYSVLTGYDYERGDLYLHSGSEPRLVMPFTAFERSWMKSGYWAMVVTAPDRIPATATEPGWINALVGLERAGNPQASIAGYQAALVRWPDNLPAAIGLANLHHQGGALAEAAQVLRQTLQRHPQSTVAMNNLAQTLSDQGRNAEALREVDEALKLRGPFESEVLATRQLILSRMAGHTSGNRQAQ</sequence>
<dbReference type="SUPFAM" id="SSF48452">
    <property type="entry name" value="TPR-like"/>
    <property type="match status" value="1"/>
</dbReference>
<name>A0ABW0NG43_9BURK</name>
<proteinExistence type="predicted"/>
<dbReference type="Pfam" id="PF13529">
    <property type="entry name" value="Peptidase_C39_2"/>
    <property type="match status" value="1"/>
</dbReference>
<reference evidence="3" key="1">
    <citation type="journal article" date="2019" name="Int. J. Syst. Evol. Microbiol.">
        <title>The Global Catalogue of Microorganisms (GCM) 10K type strain sequencing project: providing services to taxonomists for standard genome sequencing and annotation.</title>
        <authorList>
            <consortium name="The Broad Institute Genomics Platform"/>
            <consortium name="The Broad Institute Genome Sequencing Center for Infectious Disease"/>
            <person name="Wu L."/>
            <person name="Ma J."/>
        </authorList>
    </citation>
    <scope>NUCLEOTIDE SEQUENCE [LARGE SCALE GENOMIC DNA]</scope>
    <source>
        <strain evidence="3">CCUG 57401</strain>
    </source>
</reference>
<accession>A0ABW0NG43</accession>